<reference evidence="2 3" key="1">
    <citation type="journal article" date="2019" name="Nat. Ecol. Evol.">
        <title>Megaphylogeny resolves global patterns of mushroom evolution.</title>
        <authorList>
            <person name="Varga T."/>
            <person name="Krizsan K."/>
            <person name="Foldi C."/>
            <person name="Dima B."/>
            <person name="Sanchez-Garcia M."/>
            <person name="Sanchez-Ramirez S."/>
            <person name="Szollosi G.J."/>
            <person name="Szarkandi J.G."/>
            <person name="Papp V."/>
            <person name="Albert L."/>
            <person name="Andreopoulos W."/>
            <person name="Angelini C."/>
            <person name="Antonin V."/>
            <person name="Barry K.W."/>
            <person name="Bougher N.L."/>
            <person name="Buchanan P."/>
            <person name="Buyck B."/>
            <person name="Bense V."/>
            <person name="Catcheside P."/>
            <person name="Chovatia M."/>
            <person name="Cooper J."/>
            <person name="Damon W."/>
            <person name="Desjardin D."/>
            <person name="Finy P."/>
            <person name="Geml J."/>
            <person name="Haridas S."/>
            <person name="Hughes K."/>
            <person name="Justo A."/>
            <person name="Karasinski D."/>
            <person name="Kautmanova I."/>
            <person name="Kiss B."/>
            <person name="Kocsube S."/>
            <person name="Kotiranta H."/>
            <person name="LaButti K.M."/>
            <person name="Lechner B.E."/>
            <person name="Liimatainen K."/>
            <person name="Lipzen A."/>
            <person name="Lukacs Z."/>
            <person name="Mihaltcheva S."/>
            <person name="Morgado L.N."/>
            <person name="Niskanen T."/>
            <person name="Noordeloos M.E."/>
            <person name="Ohm R.A."/>
            <person name="Ortiz-Santana B."/>
            <person name="Ovrebo C."/>
            <person name="Racz N."/>
            <person name="Riley R."/>
            <person name="Savchenko A."/>
            <person name="Shiryaev A."/>
            <person name="Soop K."/>
            <person name="Spirin V."/>
            <person name="Szebenyi C."/>
            <person name="Tomsovsky M."/>
            <person name="Tulloss R.E."/>
            <person name="Uehling J."/>
            <person name="Grigoriev I.V."/>
            <person name="Vagvolgyi C."/>
            <person name="Papp T."/>
            <person name="Martin F.M."/>
            <person name="Miettinen O."/>
            <person name="Hibbett D.S."/>
            <person name="Nagy L.G."/>
        </authorList>
    </citation>
    <scope>NUCLEOTIDE SEQUENCE [LARGE SCALE GENOMIC DNA]</scope>
    <source>
        <strain evidence="2 3">FP101781</strain>
    </source>
</reference>
<sequence length="93" mass="10551">MDYGFKAWISDPANLEGMDVFQPPPLGTKQRKKRPQGDAAPINSKRLRISERTSTTEPFTQLRRGSELAGPRLKVYRQSATPNPIPVTNWRKT</sequence>
<dbReference type="EMBL" id="QPFP01000019">
    <property type="protein sequence ID" value="TEB31321.1"/>
    <property type="molecule type" value="Genomic_DNA"/>
</dbReference>
<feature type="region of interest" description="Disordered" evidence="1">
    <location>
        <begin position="16"/>
        <end position="42"/>
    </location>
</feature>
<evidence type="ECO:0000313" key="3">
    <source>
        <dbReference type="Proteomes" id="UP000298030"/>
    </source>
</evidence>
<dbReference type="Proteomes" id="UP000298030">
    <property type="component" value="Unassembled WGS sequence"/>
</dbReference>
<gene>
    <name evidence="2" type="ORF">FA13DRAFT_360053</name>
</gene>
<protein>
    <submittedName>
        <fullName evidence="2">Uncharacterized protein</fullName>
    </submittedName>
</protein>
<evidence type="ECO:0000256" key="1">
    <source>
        <dbReference type="SAM" id="MobiDB-lite"/>
    </source>
</evidence>
<name>A0A4Y7TBF2_COPMI</name>
<organism evidence="2 3">
    <name type="scientific">Coprinellus micaceus</name>
    <name type="common">Glistening ink-cap mushroom</name>
    <name type="synonym">Coprinus micaceus</name>
    <dbReference type="NCBI Taxonomy" id="71717"/>
    <lineage>
        <taxon>Eukaryota</taxon>
        <taxon>Fungi</taxon>
        <taxon>Dikarya</taxon>
        <taxon>Basidiomycota</taxon>
        <taxon>Agaricomycotina</taxon>
        <taxon>Agaricomycetes</taxon>
        <taxon>Agaricomycetidae</taxon>
        <taxon>Agaricales</taxon>
        <taxon>Agaricineae</taxon>
        <taxon>Psathyrellaceae</taxon>
        <taxon>Coprinellus</taxon>
    </lineage>
</organism>
<proteinExistence type="predicted"/>
<accession>A0A4Y7TBF2</accession>
<comment type="caution">
    <text evidence="2">The sequence shown here is derived from an EMBL/GenBank/DDBJ whole genome shotgun (WGS) entry which is preliminary data.</text>
</comment>
<keyword evidence="3" id="KW-1185">Reference proteome</keyword>
<evidence type="ECO:0000313" key="2">
    <source>
        <dbReference type="EMBL" id="TEB31321.1"/>
    </source>
</evidence>
<dbReference type="AlphaFoldDB" id="A0A4Y7TBF2"/>